<evidence type="ECO:0000313" key="2">
    <source>
        <dbReference type="EMBL" id="BDZ42992.1"/>
    </source>
</evidence>
<proteinExistence type="predicted"/>
<dbReference type="Gene3D" id="3.20.20.80">
    <property type="entry name" value="Glycosidases"/>
    <property type="match status" value="1"/>
</dbReference>
<dbReference type="SUPFAM" id="SSF51011">
    <property type="entry name" value="Glycosyl hydrolase domain"/>
    <property type="match status" value="1"/>
</dbReference>
<dbReference type="Proteomes" id="UP001321475">
    <property type="component" value="Chromosome"/>
</dbReference>
<name>A0ABN6XH12_9CELL</name>
<dbReference type="InterPro" id="IPR013780">
    <property type="entry name" value="Glyco_hydro_b"/>
</dbReference>
<dbReference type="SUPFAM" id="SSF51445">
    <property type="entry name" value="(Trans)glycosidases"/>
    <property type="match status" value="1"/>
</dbReference>
<dbReference type="InterPro" id="IPR017853">
    <property type="entry name" value="GH"/>
</dbReference>
<dbReference type="Gene3D" id="2.60.40.1180">
    <property type="entry name" value="Golgi alpha-mannosidase II"/>
    <property type="match status" value="1"/>
</dbReference>
<reference evidence="3" key="1">
    <citation type="journal article" date="2019" name="Int. J. Syst. Evol. Microbiol.">
        <title>The Global Catalogue of Microorganisms (GCM) 10K type strain sequencing project: providing services to taxonomists for standard genome sequencing and annotation.</title>
        <authorList>
            <consortium name="The Broad Institute Genomics Platform"/>
            <consortium name="The Broad Institute Genome Sequencing Center for Infectious Disease"/>
            <person name="Wu L."/>
            <person name="Ma J."/>
        </authorList>
    </citation>
    <scope>NUCLEOTIDE SEQUENCE [LARGE SCALE GENOMIC DNA]</scope>
    <source>
        <strain evidence="3">NBRC 108565</strain>
    </source>
</reference>
<gene>
    <name evidence="2" type="ORF">GCM10025865_22910</name>
</gene>
<evidence type="ECO:0000259" key="1">
    <source>
        <dbReference type="Pfam" id="PF16657"/>
    </source>
</evidence>
<feature type="domain" description="Maltogenic amylase-like C-terminal" evidence="1">
    <location>
        <begin position="68"/>
        <end position="142"/>
    </location>
</feature>
<dbReference type="InterPro" id="IPR032091">
    <property type="entry name" value="Malt_amylase-like_C"/>
</dbReference>
<keyword evidence="3" id="KW-1185">Reference proteome</keyword>
<organism evidence="2 3">
    <name type="scientific">Paraoerskovia sediminicola</name>
    <dbReference type="NCBI Taxonomy" id="1138587"/>
    <lineage>
        <taxon>Bacteria</taxon>
        <taxon>Bacillati</taxon>
        <taxon>Actinomycetota</taxon>
        <taxon>Actinomycetes</taxon>
        <taxon>Micrococcales</taxon>
        <taxon>Cellulomonadaceae</taxon>
        <taxon>Paraoerskovia</taxon>
    </lineage>
</organism>
<protein>
    <recommendedName>
        <fullName evidence="1">Maltogenic amylase-like C-terminal domain-containing protein</fullName>
    </recommendedName>
</protein>
<accession>A0ABN6XH12</accession>
<dbReference type="EMBL" id="AP027729">
    <property type="protein sequence ID" value="BDZ42992.1"/>
    <property type="molecule type" value="Genomic_DNA"/>
</dbReference>
<dbReference type="Pfam" id="PF16657">
    <property type="entry name" value="Malt_amylase_C"/>
    <property type="match status" value="1"/>
</dbReference>
<evidence type="ECO:0000313" key="3">
    <source>
        <dbReference type="Proteomes" id="UP001321475"/>
    </source>
</evidence>
<sequence>MDPGPQRGFSTADPGKLYLPLIQSLVHNYQHTNVEAQLAQPTSLLHWVHGMLAVRRQHPAFGTGEYIALECDEESVLAFLRRTPDETILCVTNLAATARSTTVTLPDHAGAGLVDLFGGAAFPSVDEDGKIVMTLGSRDFFWLGVHTD</sequence>